<reference evidence="1 2" key="1">
    <citation type="submission" date="2018-06" db="EMBL/GenBank/DDBJ databases">
        <title>Whole genome sequencing of Candida tropicalis (genome annotated by CSBL at Korea University).</title>
        <authorList>
            <person name="Ahn J."/>
        </authorList>
    </citation>
    <scope>NUCLEOTIDE SEQUENCE [LARGE SCALE GENOMIC DNA]</scope>
    <source>
        <strain evidence="1 2">ATCC 20962</strain>
    </source>
</reference>
<dbReference type="AlphaFoldDB" id="A0A367YPK3"/>
<name>A0A367YPK3_9ASCO</name>
<keyword evidence="2" id="KW-1185">Reference proteome</keyword>
<evidence type="ECO:0000313" key="1">
    <source>
        <dbReference type="EMBL" id="RCK66941.1"/>
    </source>
</evidence>
<sequence>MLQRGVFNYNAVSMNKRRFLSTPPQPPQPPVPPQPPKISPHSVFYRQFAKPFTKICVISIGTYYGLIYLWEHLDKEARERETKST</sequence>
<accession>A0A367YPK3</accession>
<gene>
    <name evidence="1" type="ORF">Cantr_03005</name>
</gene>
<proteinExistence type="predicted"/>
<protein>
    <submittedName>
        <fullName evidence="1">Uncharacterized protein</fullName>
    </submittedName>
</protein>
<evidence type="ECO:0000313" key="2">
    <source>
        <dbReference type="Proteomes" id="UP000253472"/>
    </source>
</evidence>
<organism evidence="1 2">
    <name type="scientific">Candida viswanathii</name>
    <dbReference type="NCBI Taxonomy" id="5486"/>
    <lineage>
        <taxon>Eukaryota</taxon>
        <taxon>Fungi</taxon>
        <taxon>Dikarya</taxon>
        <taxon>Ascomycota</taxon>
        <taxon>Saccharomycotina</taxon>
        <taxon>Pichiomycetes</taxon>
        <taxon>Debaryomycetaceae</taxon>
        <taxon>Candida/Lodderomyces clade</taxon>
        <taxon>Candida</taxon>
    </lineage>
</organism>
<dbReference type="Proteomes" id="UP000253472">
    <property type="component" value="Unassembled WGS sequence"/>
</dbReference>
<dbReference type="OrthoDB" id="3987294at2759"/>
<dbReference type="EMBL" id="QLNQ01000001">
    <property type="protein sequence ID" value="RCK66941.1"/>
    <property type="molecule type" value="Genomic_DNA"/>
</dbReference>
<comment type="caution">
    <text evidence="1">The sequence shown here is derived from an EMBL/GenBank/DDBJ whole genome shotgun (WGS) entry which is preliminary data.</text>
</comment>